<evidence type="ECO:0000313" key="2">
    <source>
        <dbReference type="EMBL" id="ACH94347.1"/>
    </source>
</evidence>
<organism evidence="2 3">
    <name type="scientific">Borrelia recurrentis (strain A1)</name>
    <dbReference type="NCBI Taxonomy" id="412418"/>
    <lineage>
        <taxon>Bacteria</taxon>
        <taxon>Pseudomonadati</taxon>
        <taxon>Spirochaetota</taxon>
        <taxon>Spirochaetia</taxon>
        <taxon>Spirochaetales</taxon>
        <taxon>Borreliaceae</taxon>
        <taxon>Borrelia</taxon>
    </lineage>
</organism>
<dbReference type="Proteomes" id="UP000000612">
    <property type="component" value="Chromosome"/>
</dbReference>
<dbReference type="GO" id="GO:0016226">
    <property type="term" value="P:iron-sulfur cluster assembly"/>
    <property type="evidence" value="ECO:0007669"/>
    <property type="project" value="InterPro"/>
</dbReference>
<keyword evidence="3" id="KW-1185">Reference proteome</keyword>
<accession>B5RQR3</accession>
<dbReference type="RefSeq" id="WP_012538648.1">
    <property type="nucleotide sequence ID" value="NC_011244.1"/>
</dbReference>
<proteinExistence type="predicted"/>
<dbReference type="EMBL" id="CP000993">
    <property type="protein sequence ID" value="ACH94347.1"/>
    <property type="molecule type" value="Genomic_DNA"/>
</dbReference>
<dbReference type="GO" id="GO:0051536">
    <property type="term" value="F:iron-sulfur cluster binding"/>
    <property type="evidence" value="ECO:0007669"/>
    <property type="project" value="InterPro"/>
</dbReference>
<protein>
    <submittedName>
        <fullName evidence="2">Uncharacterized conserved protein</fullName>
    </submittedName>
</protein>
<dbReference type="Gene3D" id="3.90.1010.10">
    <property type="match status" value="1"/>
</dbReference>
<dbReference type="KEGG" id="bre:BRE_87"/>
<reference evidence="2 3" key="1">
    <citation type="journal article" date="2008" name="PLoS Genet.">
        <title>The genome of Borrelia recurrentis, the agent of deadly louse-borne relapsing fever, is a degraded subset of tick-borne Borrelia duttonii.</title>
        <authorList>
            <person name="Lescot M."/>
            <person name="Audic S."/>
            <person name="Robert C."/>
            <person name="Nguyen T.T."/>
            <person name="Blanc G."/>
            <person name="Cutler S.J."/>
            <person name="Wincker P."/>
            <person name="Couloux A."/>
            <person name="Claverie J.-M."/>
            <person name="Raoult D."/>
            <person name="Drancourt M."/>
        </authorList>
    </citation>
    <scope>NUCLEOTIDE SEQUENCE [LARGE SCALE GENOMIC DNA]</scope>
    <source>
        <strain evidence="2 3">A1</strain>
    </source>
</reference>
<name>B5RQR3_BORRA</name>
<sequence>MFSEEIKKELIRLSKIKKYCFQVEKNQSPIYHKSKCGDQIIFQTDKDNKKIKLKYNAYGCIVFLASTYLLTKICDNQPKKTTLEIITKIINNNFENLEEINKNLKIFENFLYTNRKNCFILPYKALKEILK</sequence>
<dbReference type="AlphaFoldDB" id="B5RQR3"/>
<evidence type="ECO:0000259" key="1">
    <source>
        <dbReference type="Pfam" id="PF01592"/>
    </source>
</evidence>
<dbReference type="InterPro" id="IPR002871">
    <property type="entry name" value="NIF_FeS_clus_asmbl_NifU_N"/>
</dbReference>
<gene>
    <name evidence="2" type="ordered locus">BRE_87</name>
</gene>
<feature type="domain" description="NIF system FeS cluster assembly NifU N-terminal" evidence="1">
    <location>
        <begin position="30"/>
        <end position="98"/>
    </location>
</feature>
<dbReference type="HOGENOM" id="CLU_1892144_0_0_12"/>
<evidence type="ECO:0000313" key="3">
    <source>
        <dbReference type="Proteomes" id="UP000000612"/>
    </source>
</evidence>
<dbReference type="GO" id="GO:0005506">
    <property type="term" value="F:iron ion binding"/>
    <property type="evidence" value="ECO:0007669"/>
    <property type="project" value="InterPro"/>
</dbReference>
<dbReference type="SUPFAM" id="SSF82649">
    <property type="entry name" value="SufE/NifU"/>
    <property type="match status" value="1"/>
</dbReference>
<dbReference type="Pfam" id="PF01592">
    <property type="entry name" value="NifU_N"/>
    <property type="match status" value="1"/>
</dbReference>